<evidence type="ECO:0000256" key="3">
    <source>
        <dbReference type="ARBA" id="ARBA00023125"/>
    </source>
</evidence>
<dbReference type="PANTHER" id="PTHR30537:SF5">
    <property type="entry name" value="HTH-TYPE TRANSCRIPTIONAL ACTIVATOR TTDR-RELATED"/>
    <property type="match status" value="1"/>
</dbReference>
<evidence type="ECO:0000256" key="2">
    <source>
        <dbReference type="ARBA" id="ARBA00023015"/>
    </source>
</evidence>
<dbReference type="Pfam" id="PF03466">
    <property type="entry name" value="LysR_substrate"/>
    <property type="match status" value="1"/>
</dbReference>
<dbReference type="AlphaFoldDB" id="A0AAU7Q965"/>
<organism evidence="6">
    <name type="scientific">Acerihabitans sp. KWT182</name>
    <dbReference type="NCBI Taxonomy" id="3157919"/>
    <lineage>
        <taxon>Bacteria</taxon>
        <taxon>Pseudomonadati</taxon>
        <taxon>Pseudomonadota</taxon>
        <taxon>Gammaproteobacteria</taxon>
        <taxon>Enterobacterales</taxon>
        <taxon>Pectobacteriaceae</taxon>
        <taxon>Acerihabitans</taxon>
    </lineage>
</organism>
<dbReference type="PANTHER" id="PTHR30537">
    <property type="entry name" value="HTH-TYPE TRANSCRIPTIONAL REGULATOR"/>
    <property type="match status" value="1"/>
</dbReference>
<dbReference type="EMBL" id="CP157947">
    <property type="protein sequence ID" value="XBS69493.1"/>
    <property type="molecule type" value="Genomic_DNA"/>
</dbReference>
<dbReference type="Gene3D" id="3.40.190.290">
    <property type="match status" value="1"/>
</dbReference>
<dbReference type="InterPro" id="IPR005119">
    <property type="entry name" value="LysR_subst-bd"/>
</dbReference>
<dbReference type="InterPro" id="IPR058163">
    <property type="entry name" value="LysR-type_TF_proteobact-type"/>
</dbReference>
<dbReference type="Gene3D" id="1.10.10.10">
    <property type="entry name" value="Winged helix-like DNA-binding domain superfamily/Winged helix DNA-binding domain"/>
    <property type="match status" value="1"/>
</dbReference>
<dbReference type="InterPro" id="IPR036388">
    <property type="entry name" value="WH-like_DNA-bd_sf"/>
</dbReference>
<dbReference type="SUPFAM" id="SSF53850">
    <property type="entry name" value="Periplasmic binding protein-like II"/>
    <property type="match status" value="1"/>
</dbReference>
<comment type="similarity">
    <text evidence="1">Belongs to the LysR transcriptional regulatory family.</text>
</comment>
<protein>
    <submittedName>
        <fullName evidence="6">LysR family transcriptional regulator</fullName>
    </submittedName>
</protein>
<dbReference type="InterPro" id="IPR000847">
    <property type="entry name" value="LysR_HTH_N"/>
</dbReference>
<dbReference type="GO" id="GO:0003677">
    <property type="term" value="F:DNA binding"/>
    <property type="evidence" value="ECO:0007669"/>
    <property type="project" value="UniProtKB-KW"/>
</dbReference>
<dbReference type="CDD" id="cd08422">
    <property type="entry name" value="PBP2_CrgA_like"/>
    <property type="match status" value="1"/>
</dbReference>
<keyword evidence="2" id="KW-0805">Transcription regulation</keyword>
<name>A0AAU7Q965_9GAMM</name>
<dbReference type="GO" id="GO:0003700">
    <property type="term" value="F:DNA-binding transcription factor activity"/>
    <property type="evidence" value="ECO:0007669"/>
    <property type="project" value="InterPro"/>
</dbReference>
<gene>
    <name evidence="6" type="ORF">ABK905_24400</name>
</gene>
<evidence type="ECO:0000256" key="4">
    <source>
        <dbReference type="ARBA" id="ARBA00023163"/>
    </source>
</evidence>
<reference evidence="6" key="1">
    <citation type="submission" date="2024-06" db="EMBL/GenBank/DDBJ databases">
        <authorList>
            <person name="Coelho C."/>
            <person name="Bento M."/>
            <person name="Garcia E."/>
            <person name="Camelo A."/>
            <person name="Brandao I."/>
            <person name="Espirito Santo C."/>
            <person name="Trovao J."/>
            <person name="Verissimo A."/>
            <person name="Costa J."/>
            <person name="Tiago I."/>
        </authorList>
    </citation>
    <scope>NUCLEOTIDE SEQUENCE</scope>
    <source>
        <strain evidence="6">KWT182</strain>
    </source>
</reference>
<evidence type="ECO:0000313" key="6">
    <source>
        <dbReference type="EMBL" id="XBS69493.1"/>
    </source>
</evidence>
<evidence type="ECO:0000256" key="1">
    <source>
        <dbReference type="ARBA" id="ARBA00009437"/>
    </source>
</evidence>
<dbReference type="InterPro" id="IPR036390">
    <property type="entry name" value="WH_DNA-bd_sf"/>
</dbReference>
<proteinExistence type="inferred from homology"/>
<feature type="domain" description="HTH lysR-type" evidence="5">
    <location>
        <begin position="6"/>
        <end position="63"/>
    </location>
</feature>
<dbReference type="Pfam" id="PF00126">
    <property type="entry name" value="HTH_1"/>
    <property type="match status" value="1"/>
</dbReference>
<keyword evidence="4" id="KW-0804">Transcription</keyword>
<dbReference type="PROSITE" id="PS50931">
    <property type="entry name" value="HTH_LYSR"/>
    <property type="match status" value="1"/>
</dbReference>
<dbReference type="SUPFAM" id="SSF46785">
    <property type="entry name" value="Winged helix' DNA-binding domain"/>
    <property type="match status" value="1"/>
</dbReference>
<keyword evidence="3" id="KW-0238">DNA-binding</keyword>
<dbReference type="FunFam" id="1.10.10.10:FF:000001">
    <property type="entry name" value="LysR family transcriptional regulator"/>
    <property type="match status" value="1"/>
</dbReference>
<sequence>MTTIMEKTTGLVAFVRTVQNGSFAGASRVIGASPSAVSKSVARLEERLGVRLLQRSTRTIRLTLEGADYFERVAPLLQALEEAENQLQTTEMPQGLIRVSVPVLVGRVLMAQWAAKFILRYPRVKFDLDVTDRNVDIIREGFDLALRIGTLPDSGLNARMLGNTSHILAASPTYLSRRGMPLSVGDLQHHDCLRFLIAGRPFPYAFADGGSIVPEGPIDTSDGATLRQAAIEGAGIIQIPRFAIAEDIAAGTLIQILPTFPMLISPIHVLHPFGRQLPVRARLFMEFLAEQFQEKNLVEMTAPPR</sequence>
<evidence type="ECO:0000259" key="5">
    <source>
        <dbReference type="PROSITE" id="PS50931"/>
    </source>
</evidence>
<accession>A0AAU7Q965</accession>